<accession>A0A4Y2W6X1</accession>
<gene>
    <name evidence="1" type="ORF">AVEN_274247_1</name>
</gene>
<dbReference type="EMBL" id="BGPR01055791">
    <property type="protein sequence ID" value="GBO32334.1"/>
    <property type="molecule type" value="Genomic_DNA"/>
</dbReference>
<dbReference type="Proteomes" id="UP000499080">
    <property type="component" value="Unassembled WGS sequence"/>
</dbReference>
<name>A0A4Y2W6X1_ARAVE</name>
<sequence>MHHVNLNVKAHENAVENDGGEEIIEVPLDIDAHENAVEDDGGEEPMDQLPEPVVVTARERIIIRREIVGIVSHGPSSGLHLSELSTRARHAQESVIIRLPYRVQISRTREARELEEQEINRWHRNRGHYAGPLRLRANEEQRAQIRAFIAGFARRGVTYQKLRVRFRTLGEDLLRRELRALIEDK</sequence>
<evidence type="ECO:0000313" key="2">
    <source>
        <dbReference type="Proteomes" id="UP000499080"/>
    </source>
</evidence>
<dbReference type="AlphaFoldDB" id="A0A4Y2W6X1"/>
<protein>
    <submittedName>
        <fullName evidence="1">Uncharacterized protein</fullName>
    </submittedName>
</protein>
<organism evidence="1 2">
    <name type="scientific">Araneus ventricosus</name>
    <name type="common">Orbweaver spider</name>
    <name type="synonym">Epeira ventricosa</name>
    <dbReference type="NCBI Taxonomy" id="182803"/>
    <lineage>
        <taxon>Eukaryota</taxon>
        <taxon>Metazoa</taxon>
        <taxon>Ecdysozoa</taxon>
        <taxon>Arthropoda</taxon>
        <taxon>Chelicerata</taxon>
        <taxon>Arachnida</taxon>
        <taxon>Araneae</taxon>
        <taxon>Araneomorphae</taxon>
        <taxon>Entelegynae</taxon>
        <taxon>Araneoidea</taxon>
        <taxon>Araneidae</taxon>
        <taxon>Araneus</taxon>
    </lineage>
</organism>
<keyword evidence="2" id="KW-1185">Reference proteome</keyword>
<proteinExistence type="predicted"/>
<evidence type="ECO:0000313" key="1">
    <source>
        <dbReference type="EMBL" id="GBO32334.1"/>
    </source>
</evidence>
<reference evidence="1 2" key="1">
    <citation type="journal article" date="2019" name="Sci. Rep.">
        <title>Orb-weaving spider Araneus ventricosus genome elucidates the spidroin gene catalogue.</title>
        <authorList>
            <person name="Kono N."/>
            <person name="Nakamura H."/>
            <person name="Ohtoshi R."/>
            <person name="Moran D.A.P."/>
            <person name="Shinohara A."/>
            <person name="Yoshida Y."/>
            <person name="Fujiwara M."/>
            <person name="Mori M."/>
            <person name="Tomita M."/>
            <person name="Arakawa K."/>
        </authorList>
    </citation>
    <scope>NUCLEOTIDE SEQUENCE [LARGE SCALE GENOMIC DNA]</scope>
</reference>
<comment type="caution">
    <text evidence="1">The sequence shown here is derived from an EMBL/GenBank/DDBJ whole genome shotgun (WGS) entry which is preliminary data.</text>
</comment>